<dbReference type="GO" id="GO:0005739">
    <property type="term" value="C:mitochondrion"/>
    <property type="evidence" value="ECO:0007669"/>
    <property type="project" value="UniProtKB-SubCell"/>
</dbReference>
<proteinExistence type="inferred from homology"/>
<dbReference type="EMBL" id="QVQW01000061">
    <property type="protein sequence ID" value="RKU42132.1"/>
    <property type="molecule type" value="Genomic_DNA"/>
</dbReference>
<comment type="caution">
    <text evidence="8">The sequence shown here is derived from an EMBL/GenBank/DDBJ whole genome shotgun (WGS) entry which is preliminary data.</text>
</comment>
<evidence type="ECO:0000256" key="6">
    <source>
        <dbReference type="ARBA" id="ARBA00037226"/>
    </source>
</evidence>
<dbReference type="GO" id="GO:0003735">
    <property type="term" value="F:structural constituent of ribosome"/>
    <property type="evidence" value="ECO:0007669"/>
    <property type="project" value="InterPro"/>
</dbReference>
<dbReference type="GO" id="GO:0006412">
    <property type="term" value="P:translation"/>
    <property type="evidence" value="ECO:0007669"/>
    <property type="project" value="InterPro"/>
</dbReference>
<dbReference type="STRING" id="177199.A0A420Y2P2"/>
<dbReference type="InterPro" id="IPR001971">
    <property type="entry name" value="Ribosomal_uS11"/>
</dbReference>
<keyword evidence="9" id="KW-1185">Reference proteome</keyword>
<evidence type="ECO:0000256" key="5">
    <source>
        <dbReference type="ARBA" id="ARBA00023274"/>
    </source>
</evidence>
<keyword evidence="3" id="KW-0689">Ribosomal protein</keyword>
<comment type="function">
    <text evidence="6">Component of the mitochondrial ribosome (mitoribosome), a dedicated translation machinery responsible for the synthesis of mitochondrial genome-encoded proteins, including at least some of the essential transmembrane subunits of the mitochondrial respiratory chain. The mitoribosomes are attached to the mitochondrial inner membrane and translation products are cotranslationally integrated into the membrane.</text>
</comment>
<comment type="similarity">
    <text evidence="2">Belongs to the universal ribosomal protein uS11 family.</text>
</comment>
<evidence type="ECO:0000256" key="2">
    <source>
        <dbReference type="ARBA" id="ARBA00006194"/>
    </source>
</evidence>
<name>A0A420Y2P2_9PEZI</name>
<evidence type="ECO:0000313" key="9">
    <source>
        <dbReference type="Proteomes" id="UP000275385"/>
    </source>
</evidence>
<evidence type="ECO:0000313" key="8">
    <source>
        <dbReference type="EMBL" id="RKU42132.1"/>
    </source>
</evidence>
<evidence type="ECO:0000256" key="1">
    <source>
        <dbReference type="ARBA" id="ARBA00004173"/>
    </source>
</evidence>
<accession>A0A420Y2P2</accession>
<sequence length="227" mass="24997">MSRAAASTSRLLAGVSRCTSSTTRPLLLQACIVRSFSQTPLRRADDSSIPNPLGMDHALSAMEQLQQSTSKLAIDAVARARNVSPTSDSLMERVGLDPASEAEQQPYHFHVYAHRHNCHITVTKPNRDAIISVSCGNLGFKKSQRKHYDSAYQLGAYVIDKLHQGGWHKKIKHMEVVLRGFGQGREAVTKVLLGTQGKMLRNSIVRVADATRLKFGGTRSPKPRRLG</sequence>
<dbReference type="OrthoDB" id="1654884at2759"/>
<keyword evidence="5" id="KW-0687">Ribonucleoprotein</keyword>
<dbReference type="InterPro" id="IPR036967">
    <property type="entry name" value="Ribosomal_uS11_sf"/>
</dbReference>
<evidence type="ECO:0000256" key="4">
    <source>
        <dbReference type="ARBA" id="ARBA00023128"/>
    </source>
</evidence>
<protein>
    <recommendedName>
        <fullName evidence="7">Small ribosomal subunit protein uS11m</fullName>
    </recommendedName>
</protein>
<comment type="subcellular location">
    <subcellularLocation>
        <location evidence="1">Mitochondrion</location>
    </subcellularLocation>
</comment>
<dbReference type="AlphaFoldDB" id="A0A420Y2P2"/>
<reference evidence="8 9" key="1">
    <citation type="submission" date="2018-08" db="EMBL/GenBank/DDBJ databases">
        <title>Draft genome of the lignicolous fungus Coniochaeta pulveracea.</title>
        <authorList>
            <person name="Borstlap C.J."/>
            <person name="De Witt R.N."/>
            <person name="Botha A."/>
            <person name="Volschenk H."/>
        </authorList>
    </citation>
    <scope>NUCLEOTIDE SEQUENCE [LARGE SCALE GENOMIC DNA]</scope>
    <source>
        <strain evidence="8 9">CAB683</strain>
    </source>
</reference>
<organism evidence="8 9">
    <name type="scientific">Coniochaeta pulveracea</name>
    <dbReference type="NCBI Taxonomy" id="177199"/>
    <lineage>
        <taxon>Eukaryota</taxon>
        <taxon>Fungi</taxon>
        <taxon>Dikarya</taxon>
        <taxon>Ascomycota</taxon>
        <taxon>Pezizomycotina</taxon>
        <taxon>Sordariomycetes</taxon>
        <taxon>Sordariomycetidae</taxon>
        <taxon>Coniochaetales</taxon>
        <taxon>Coniochaetaceae</taxon>
        <taxon>Coniochaeta</taxon>
    </lineage>
</organism>
<evidence type="ECO:0000256" key="3">
    <source>
        <dbReference type="ARBA" id="ARBA00022980"/>
    </source>
</evidence>
<keyword evidence="4" id="KW-0496">Mitochondrion</keyword>
<dbReference type="HAMAP" id="MF_01310">
    <property type="entry name" value="Ribosomal_uS11"/>
    <property type="match status" value="1"/>
</dbReference>
<dbReference type="FunFam" id="3.30.420.80:FF:000011">
    <property type="entry name" value="37S ribosomal protein S18, mitochondrial"/>
    <property type="match status" value="1"/>
</dbReference>
<gene>
    <name evidence="8" type="ORF">DL546_004522</name>
</gene>
<dbReference type="Gene3D" id="3.30.420.80">
    <property type="entry name" value="Ribosomal protein S11"/>
    <property type="match status" value="1"/>
</dbReference>
<dbReference type="PANTHER" id="PTHR11759">
    <property type="entry name" value="40S RIBOSOMAL PROTEIN S14/30S RIBOSOMAL PROTEIN S11"/>
    <property type="match status" value="1"/>
</dbReference>
<dbReference type="SUPFAM" id="SSF53137">
    <property type="entry name" value="Translational machinery components"/>
    <property type="match status" value="1"/>
</dbReference>
<dbReference type="GO" id="GO:0005840">
    <property type="term" value="C:ribosome"/>
    <property type="evidence" value="ECO:0007669"/>
    <property type="project" value="UniProtKB-KW"/>
</dbReference>
<evidence type="ECO:0000256" key="7">
    <source>
        <dbReference type="ARBA" id="ARBA00070326"/>
    </source>
</evidence>
<dbReference type="Proteomes" id="UP000275385">
    <property type="component" value="Unassembled WGS sequence"/>
</dbReference>
<dbReference type="GO" id="GO:1990904">
    <property type="term" value="C:ribonucleoprotein complex"/>
    <property type="evidence" value="ECO:0007669"/>
    <property type="project" value="UniProtKB-KW"/>
</dbReference>
<dbReference type="Pfam" id="PF00411">
    <property type="entry name" value="Ribosomal_S11"/>
    <property type="match status" value="1"/>
</dbReference>